<dbReference type="InterPro" id="IPR050766">
    <property type="entry name" value="Bact_Lucif_Oxidored"/>
</dbReference>
<dbReference type="GO" id="GO:0005829">
    <property type="term" value="C:cytosol"/>
    <property type="evidence" value="ECO:0007669"/>
    <property type="project" value="TreeGrafter"/>
</dbReference>
<sequence>MTKLSFLDLASVRENETSADSFQHSKRLVQQAEKLGYHRYWVAEHHNMQGVASSATSVLIGYLAGHTNSIRIGAGGIMLPNHAPYVIAEQFGTLDAMYPGRIDLGLGRAPGTDMMTARALRRDHQGADDFPELVSELLHYLAPVDENRLPAVMAVPGAGADVPVWLLGSSTFSARLAAQMGLPFAFASHFAPDQLMQALELYYRNFKPSTYLDQPYAMAAVNVVAAASNEEAEQLSTTLIQQFLSIVRGHKHKMRPPIAMDQLDWSPSEQMMVERTVRARIVGSEETVREQLEAFKKQTGVQEIMISTPIYDVEKRLESMAITMNATK</sequence>
<evidence type="ECO:0000256" key="1">
    <source>
        <dbReference type="ARBA" id="ARBA00007789"/>
    </source>
</evidence>
<feature type="domain" description="Luciferase-like" evidence="2">
    <location>
        <begin position="15"/>
        <end position="302"/>
    </location>
</feature>
<keyword evidence="4" id="KW-1185">Reference proteome</keyword>
<dbReference type="EMBL" id="NOKQ01000348">
    <property type="protein sequence ID" value="OZS76816.1"/>
    <property type="molecule type" value="Genomic_DNA"/>
</dbReference>
<dbReference type="FunFam" id="3.20.20.30:FF:000002">
    <property type="entry name" value="LLM class flavin-dependent oxidoreductase"/>
    <property type="match status" value="1"/>
</dbReference>
<comment type="similarity">
    <text evidence="1">To bacterial alkanal monooxygenase alpha and beta chains.</text>
</comment>
<dbReference type="RefSeq" id="WP_094944705.1">
    <property type="nucleotide sequence ID" value="NZ_NOKQ01000348.1"/>
</dbReference>
<evidence type="ECO:0000313" key="4">
    <source>
        <dbReference type="Proteomes" id="UP000217065"/>
    </source>
</evidence>
<dbReference type="InterPro" id="IPR011251">
    <property type="entry name" value="Luciferase-like_dom"/>
</dbReference>
<proteinExistence type="predicted"/>
<comment type="caution">
    <text evidence="3">The sequence shown here is derived from an EMBL/GenBank/DDBJ whole genome shotgun (WGS) entry which is preliminary data.</text>
</comment>
<accession>A0A264VZQ3</accession>
<dbReference type="Pfam" id="PF00296">
    <property type="entry name" value="Bac_luciferase"/>
    <property type="match status" value="1"/>
</dbReference>
<dbReference type="AlphaFoldDB" id="A0A264VZQ3"/>
<dbReference type="GO" id="GO:0016705">
    <property type="term" value="F:oxidoreductase activity, acting on paired donors, with incorporation or reduction of molecular oxygen"/>
    <property type="evidence" value="ECO:0007669"/>
    <property type="project" value="InterPro"/>
</dbReference>
<reference evidence="3 4" key="1">
    <citation type="submission" date="2017-07" db="EMBL/GenBank/DDBJ databases">
        <title>Tetzosporium hominis gen.nov. sp.nov.</title>
        <authorList>
            <person name="Tetz G."/>
            <person name="Tetz V."/>
        </authorList>
    </citation>
    <scope>NUCLEOTIDE SEQUENCE [LARGE SCALE GENOMIC DNA]</scope>
    <source>
        <strain evidence="3 4">VT-49</strain>
    </source>
</reference>
<protein>
    <submittedName>
        <fullName evidence="3">LLM class flavin-dependent oxidoreductase</fullName>
    </submittedName>
</protein>
<dbReference type="Gene3D" id="3.20.20.30">
    <property type="entry name" value="Luciferase-like domain"/>
    <property type="match status" value="1"/>
</dbReference>
<dbReference type="Proteomes" id="UP000217065">
    <property type="component" value="Unassembled WGS sequence"/>
</dbReference>
<dbReference type="SUPFAM" id="SSF51679">
    <property type="entry name" value="Bacterial luciferase-like"/>
    <property type="match status" value="1"/>
</dbReference>
<name>A0A264VZQ3_9BACL</name>
<organism evidence="3 4">
    <name type="scientific">Tetzosporium hominis</name>
    <dbReference type="NCBI Taxonomy" id="2020506"/>
    <lineage>
        <taxon>Bacteria</taxon>
        <taxon>Bacillati</taxon>
        <taxon>Bacillota</taxon>
        <taxon>Bacilli</taxon>
        <taxon>Bacillales</taxon>
        <taxon>Caryophanaceae</taxon>
        <taxon>Tetzosporium</taxon>
    </lineage>
</organism>
<dbReference type="NCBIfam" id="TIGR03558">
    <property type="entry name" value="oxido_grp_1"/>
    <property type="match status" value="1"/>
</dbReference>
<dbReference type="PANTHER" id="PTHR30137:SF6">
    <property type="entry name" value="LUCIFERASE-LIKE MONOOXYGENASE"/>
    <property type="match status" value="1"/>
</dbReference>
<dbReference type="InterPro" id="IPR019949">
    <property type="entry name" value="CmoO-like"/>
</dbReference>
<dbReference type="OrthoDB" id="9780518at2"/>
<gene>
    <name evidence="3" type="ORF">CF394_14925</name>
</gene>
<dbReference type="InterPro" id="IPR036661">
    <property type="entry name" value="Luciferase-like_sf"/>
</dbReference>
<dbReference type="PANTHER" id="PTHR30137">
    <property type="entry name" value="LUCIFERASE-LIKE MONOOXYGENASE"/>
    <property type="match status" value="1"/>
</dbReference>
<evidence type="ECO:0000259" key="2">
    <source>
        <dbReference type="Pfam" id="PF00296"/>
    </source>
</evidence>
<evidence type="ECO:0000313" key="3">
    <source>
        <dbReference type="EMBL" id="OZS76816.1"/>
    </source>
</evidence>